<evidence type="ECO:0000313" key="1">
    <source>
        <dbReference type="EMBL" id="KKL47969.1"/>
    </source>
</evidence>
<dbReference type="EMBL" id="LAZR01033476">
    <property type="protein sequence ID" value="KKL47969.1"/>
    <property type="molecule type" value="Genomic_DNA"/>
</dbReference>
<reference evidence="1" key="1">
    <citation type="journal article" date="2015" name="Nature">
        <title>Complex archaea that bridge the gap between prokaryotes and eukaryotes.</title>
        <authorList>
            <person name="Spang A."/>
            <person name="Saw J.H."/>
            <person name="Jorgensen S.L."/>
            <person name="Zaremba-Niedzwiedzka K."/>
            <person name="Martijn J."/>
            <person name="Lind A.E."/>
            <person name="van Eijk R."/>
            <person name="Schleper C."/>
            <person name="Guy L."/>
            <person name="Ettema T.J."/>
        </authorList>
    </citation>
    <scope>NUCLEOTIDE SEQUENCE</scope>
</reference>
<comment type="caution">
    <text evidence="1">The sequence shown here is derived from an EMBL/GenBank/DDBJ whole genome shotgun (WGS) entry which is preliminary data.</text>
</comment>
<gene>
    <name evidence="1" type="ORF">LCGC14_2330220</name>
</gene>
<organism evidence="1">
    <name type="scientific">marine sediment metagenome</name>
    <dbReference type="NCBI Taxonomy" id="412755"/>
    <lineage>
        <taxon>unclassified sequences</taxon>
        <taxon>metagenomes</taxon>
        <taxon>ecological metagenomes</taxon>
    </lineage>
</organism>
<name>A0A0F9CFT0_9ZZZZ</name>
<sequence length="81" mass="9839">MHILNLMPYPKTIRQAISFDKLWEKYGKFVKTYNFEYKLLGNEFSDLSDYYSPYANIKVGLTKHSRNNRICKLYHFFLDFN</sequence>
<proteinExistence type="predicted"/>
<protein>
    <submittedName>
        <fullName evidence="1">Uncharacterized protein</fullName>
    </submittedName>
</protein>
<dbReference type="AlphaFoldDB" id="A0A0F9CFT0"/>
<accession>A0A0F9CFT0</accession>